<dbReference type="Proteomes" id="UP000184510">
    <property type="component" value="Unassembled WGS sequence"/>
</dbReference>
<evidence type="ECO:0000313" key="3">
    <source>
        <dbReference type="Proteomes" id="UP000184510"/>
    </source>
</evidence>
<gene>
    <name evidence="2" type="ORF">SAMN02745181_2812</name>
</gene>
<evidence type="ECO:0000313" key="2">
    <source>
        <dbReference type="EMBL" id="SHJ93386.1"/>
    </source>
</evidence>
<reference evidence="2 3" key="1">
    <citation type="submission" date="2016-11" db="EMBL/GenBank/DDBJ databases">
        <authorList>
            <person name="Jaros S."/>
            <person name="Januszkiewicz K."/>
            <person name="Wedrychowicz H."/>
        </authorList>
    </citation>
    <scope>NUCLEOTIDE SEQUENCE [LARGE SCALE GENOMIC DNA]</scope>
    <source>
        <strain evidence="2 3">DSM 18772</strain>
    </source>
</reference>
<evidence type="ECO:0000259" key="1">
    <source>
        <dbReference type="Pfam" id="PF14238"/>
    </source>
</evidence>
<dbReference type="STRING" id="1123071.SAMN02745181_2812"/>
<sequence>MLSTAALAVLTLVQTDQADFITLFNKEKVREPGDNLYDDNLLTTAKITILTGKEQRFVFEYDHSKGLWNCTEPWQDRADGPLHIAPLILMAQTAEIQEVIDIDEVDRKTFGITKDSPRIILHNTQGDELANFAIGRTSPWKKLIEGEEEILVPTVFIRKRHKPEKEAIYLCTDSTGDIHKLLENNLERFRDHRPFALNVHDLKQVRLKRGSSEIILQHEADKAAWKITKPLELETDRKATQGFLATLSKLTAVKLHPRASVTLPDNLTNITEIGVTTFSQDEEITLQIYPAQPGAASTYATVSDRDIVFELPLISTPSIPAYLGQIPADVNQLRSRNMVKLDRKDLRGVIVRTPQTTPVIISRIPGEPYKMLDLNNAPQPIDEVVLAELFQAVSLDPVKNFVSDAATDLSAYGLDNPFLTVDLLYFEAQPTRLQLGTPASVDTIYANLKGSPIVWELDTSTLNKISRFYWDWKPKVIWNLPVIDIIGFTTQQRDKPLVSVEYDYLGDTFTAKRGEEDISHTINPNRAKYFLNQNHLLTASKRLGPNHKQAAEALKNPIFTVTITVQNYDNQAMPSDTSTYQLDIARISENGSNLFYYGKASNDPDYLRLDLDTVKKLATDIFDED</sequence>
<dbReference type="InterPro" id="IPR025641">
    <property type="entry name" value="DUF4340"/>
</dbReference>
<keyword evidence="3" id="KW-1185">Reference proteome</keyword>
<dbReference type="EMBL" id="FQYR01000005">
    <property type="protein sequence ID" value="SHJ93386.1"/>
    <property type="molecule type" value="Genomic_DNA"/>
</dbReference>
<feature type="domain" description="DUF4340" evidence="1">
    <location>
        <begin position="379"/>
        <end position="557"/>
    </location>
</feature>
<proteinExistence type="predicted"/>
<accession>A0A1M6NCR2</accession>
<protein>
    <recommendedName>
        <fullName evidence="1">DUF4340 domain-containing protein</fullName>
    </recommendedName>
</protein>
<dbReference type="Pfam" id="PF14238">
    <property type="entry name" value="DUF4340"/>
    <property type="match status" value="1"/>
</dbReference>
<organism evidence="2 3">
    <name type="scientific">Rubritalea squalenifaciens DSM 18772</name>
    <dbReference type="NCBI Taxonomy" id="1123071"/>
    <lineage>
        <taxon>Bacteria</taxon>
        <taxon>Pseudomonadati</taxon>
        <taxon>Verrucomicrobiota</taxon>
        <taxon>Verrucomicrobiia</taxon>
        <taxon>Verrucomicrobiales</taxon>
        <taxon>Rubritaleaceae</taxon>
        <taxon>Rubritalea</taxon>
    </lineage>
</organism>
<name>A0A1M6NCR2_9BACT</name>
<dbReference type="InParanoid" id="A0A1M6NCR2"/>
<dbReference type="AlphaFoldDB" id="A0A1M6NCR2"/>